<dbReference type="GO" id="GO:0016887">
    <property type="term" value="F:ATP hydrolysis activity"/>
    <property type="evidence" value="ECO:0007669"/>
    <property type="project" value="InterPro"/>
</dbReference>
<evidence type="ECO:0000313" key="8">
    <source>
        <dbReference type="EMBL" id="TQL56582.1"/>
    </source>
</evidence>
<keyword evidence="3" id="KW-0547">Nucleotide-binding</keyword>
<dbReference type="InterPro" id="IPR027417">
    <property type="entry name" value="P-loop_NTPase"/>
</dbReference>
<dbReference type="PANTHER" id="PTHR42781">
    <property type="entry name" value="SPERMIDINE/PUTRESCINE IMPORT ATP-BINDING PROTEIN POTA"/>
    <property type="match status" value="1"/>
</dbReference>
<evidence type="ECO:0000256" key="3">
    <source>
        <dbReference type="ARBA" id="ARBA00022741"/>
    </source>
</evidence>
<sequence length="357" mass="38272">MTLEVDVRIPRADIEAAFEVADDDTAAILGPNGAGKSSILGAITGTVAATGQVLLHGQNLLGLPPHRRRVGLLGQRALLFPHLSVLDNVAFGPRSAGHSRRRARAIAGEWLERLEASHWADRRPDQLSGGQQQRVAMARALAAEPDVMLLDEPFAAIDAEAIDGLRTLVRRHVNTTCIIVTHDLPDALTLADRVIVLDEGRIVEEGRTTEVLTRPRSRFAARIAGVNLVTGTLADMTLTCAGTTVTGRPVEDGPGSHGVAVFPPRAVAVYPTRPHGSPRNTWPVEVCTVRSDGPGVFVTANHPDLGEVTAEVTSSAAAELDLQVGTHLWFAVKAQEVDLLPRARQHRAQRRPRPSAI</sequence>
<dbReference type="SUPFAM" id="SSF52540">
    <property type="entry name" value="P-loop containing nucleoside triphosphate hydrolases"/>
    <property type="match status" value="1"/>
</dbReference>
<dbReference type="Gene3D" id="2.40.50.100">
    <property type="match status" value="1"/>
</dbReference>
<dbReference type="Gene3D" id="3.40.50.300">
    <property type="entry name" value="P-loop containing nucleotide triphosphate hydrolases"/>
    <property type="match status" value="1"/>
</dbReference>
<dbReference type="PROSITE" id="PS50893">
    <property type="entry name" value="ABC_TRANSPORTER_2"/>
    <property type="match status" value="1"/>
</dbReference>
<dbReference type="PANTHER" id="PTHR42781:SF4">
    <property type="entry name" value="SPERMIDINE_PUTRESCINE IMPORT ATP-BINDING PROTEIN POTA"/>
    <property type="match status" value="1"/>
</dbReference>
<dbReference type="SUPFAM" id="SSF50331">
    <property type="entry name" value="MOP-like"/>
    <property type="match status" value="1"/>
</dbReference>
<dbReference type="InterPro" id="IPR003593">
    <property type="entry name" value="AAA+_ATPase"/>
</dbReference>
<dbReference type="GO" id="GO:0015689">
    <property type="term" value="P:molybdate ion transport"/>
    <property type="evidence" value="ECO:0007669"/>
    <property type="project" value="InterPro"/>
</dbReference>
<dbReference type="EMBL" id="VFOR01000004">
    <property type="protein sequence ID" value="TQL56582.1"/>
    <property type="molecule type" value="Genomic_DNA"/>
</dbReference>
<proteinExistence type="predicted"/>
<evidence type="ECO:0000256" key="2">
    <source>
        <dbReference type="ARBA" id="ARBA00022505"/>
    </source>
</evidence>
<name>A0A542Z8A8_9ACTN</name>
<keyword evidence="1" id="KW-0813">Transport</keyword>
<dbReference type="SMART" id="SM00382">
    <property type="entry name" value="AAA"/>
    <property type="match status" value="1"/>
</dbReference>
<comment type="caution">
    <text evidence="8">The sequence shown here is derived from an EMBL/GenBank/DDBJ whole genome shotgun (WGS) entry which is preliminary data.</text>
</comment>
<keyword evidence="9" id="KW-1185">Reference proteome</keyword>
<gene>
    <name evidence="8" type="ORF">FB460_2472</name>
</gene>
<dbReference type="Pfam" id="PF00005">
    <property type="entry name" value="ABC_tran"/>
    <property type="match status" value="1"/>
</dbReference>
<dbReference type="InterPro" id="IPR003439">
    <property type="entry name" value="ABC_transporter-like_ATP-bd"/>
</dbReference>
<keyword evidence="2 5" id="KW-0500">Molybdenum</keyword>
<dbReference type="OrthoDB" id="3180400at2"/>
<dbReference type="GO" id="GO:0005524">
    <property type="term" value="F:ATP binding"/>
    <property type="evidence" value="ECO:0007669"/>
    <property type="project" value="UniProtKB-KW"/>
</dbReference>
<dbReference type="Proteomes" id="UP000316196">
    <property type="component" value="Unassembled WGS sequence"/>
</dbReference>
<dbReference type="RefSeq" id="WP_142094486.1">
    <property type="nucleotide sequence ID" value="NZ_BAAAMD010000002.1"/>
</dbReference>
<feature type="domain" description="ABC transporter" evidence="6">
    <location>
        <begin position="2"/>
        <end position="224"/>
    </location>
</feature>
<dbReference type="InterPro" id="IPR004606">
    <property type="entry name" value="Mop_domain"/>
</dbReference>
<dbReference type="AlphaFoldDB" id="A0A542Z8A8"/>
<dbReference type="InterPro" id="IPR008995">
    <property type="entry name" value="Mo/tungstate-bd_C_term_dom"/>
</dbReference>
<organism evidence="8 9">
    <name type="scientific">Propioniferax innocua</name>
    <dbReference type="NCBI Taxonomy" id="1753"/>
    <lineage>
        <taxon>Bacteria</taxon>
        <taxon>Bacillati</taxon>
        <taxon>Actinomycetota</taxon>
        <taxon>Actinomycetes</taxon>
        <taxon>Propionibacteriales</taxon>
        <taxon>Propionibacteriaceae</taxon>
        <taxon>Propioniferax</taxon>
    </lineage>
</organism>
<evidence type="ECO:0000256" key="1">
    <source>
        <dbReference type="ARBA" id="ARBA00022448"/>
    </source>
</evidence>
<protein>
    <submittedName>
        <fullName evidence="8">Molybdate transport system ATP-binding protein</fullName>
    </submittedName>
</protein>
<evidence type="ECO:0000313" key="9">
    <source>
        <dbReference type="Proteomes" id="UP000316196"/>
    </source>
</evidence>
<feature type="domain" description="Mop" evidence="7">
    <location>
        <begin position="275"/>
        <end position="341"/>
    </location>
</feature>
<evidence type="ECO:0000259" key="7">
    <source>
        <dbReference type="PROSITE" id="PS51866"/>
    </source>
</evidence>
<dbReference type="InterPro" id="IPR005116">
    <property type="entry name" value="Transp-assoc_OB_typ1"/>
</dbReference>
<keyword evidence="4 8" id="KW-0067">ATP-binding</keyword>
<evidence type="ECO:0000259" key="6">
    <source>
        <dbReference type="PROSITE" id="PS50893"/>
    </source>
</evidence>
<evidence type="ECO:0000256" key="5">
    <source>
        <dbReference type="PROSITE-ProRule" id="PRU01213"/>
    </source>
</evidence>
<dbReference type="Pfam" id="PF03459">
    <property type="entry name" value="TOBE"/>
    <property type="match status" value="1"/>
</dbReference>
<dbReference type="PROSITE" id="PS00211">
    <property type="entry name" value="ABC_TRANSPORTER_1"/>
    <property type="match status" value="1"/>
</dbReference>
<dbReference type="InterPro" id="IPR050093">
    <property type="entry name" value="ABC_SmlMolc_Importer"/>
</dbReference>
<dbReference type="InterPro" id="IPR017871">
    <property type="entry name" value="ABC_transporter-like_CS"/>
</dbReference>
<evidence type="ECO:0000256" key="4">
    <source>
        <dbReference type="ARBA" id="ARBA00022840"/>
    </source>
</evidence>
<reference evidence="8 9" key="1">
    <citation type="submission" date="2019-06" db="EMBL/GenBank/DDBJ databases">
        <title>Sequencing the genomes of 1000 actinobacteria strains.</title>
        <authorList>
            <person name="Klenk H.-P."/>
        </authorList>
    </citation>
    <scope>NUCLEOTIDE SEQUENCE [LARGE SCALE GENOMIC DNA]</scope>
    <source>
        <strain evidence="8 9">DSM 8251</strain>
    </source>
</reference>
<accession>A0A542Z8A8</accession>
<dbReference type="PROSITE" id="PS51866">
    <property type="entry name" value="MOP"/>
    <property type="match status" value="1"/>
</dbReference>